<feature type="region of interest" description="Disordered" evidence="1">
    <location>
        <begin position="121"/>
        <end position="145"/>
    </location>
</feature>
<keyword evidence="3" id="KW-1185">Reference proteome</keyword>
<name>A0ABX3NUB3_9BACT</name>
<sequence length="145" mass="16033">MTQADNTNENKKRVLIQLRTTEEDKAVLQANAIAAGMTVTDFIKNRTIGKQPRTRMATPEREMLMGLQHQISMIGNNVNQIAKAMNAEKKAFYSVTVKETLIAQTLTDLSTLANHISNLLEHGHTGERTGERQTTGELPADESGQ</sequence>
<evidence type="ECO:0008006" key="4">
    <source>
        <dbReference type="Google" id="ProtNLM"/>
    </source>
</evidence>
<evidence type="ECO:0000313" key="2">
    <source>
        <dbReference type="EMBL" id="OQP46439.1"/>
    </source>
</evidence>
<gene>
    <name evidence="2" type="ORF">A4D02_30835</name>
</gene>
<dbReference type="RefSeq" id="WP_014222250.1">
    <property type="nucleotide sequence ID" value="NZ_LWBO01000014.1"/>
</dbReference>
<protein>
    <recommendedName>
        <fullName evidence="4">Mobilization protein</fullName>
    </recommendedName>
</protein>
<evidence type="ECO:0000313" key="3">
    <source>
        <dbReference type="Proteomes" id="UP000192277"/>
    </source>
</evidence>
<proteinExistence type="predicted"/>
<dbReference type="Proteomes" id="UP000192277">
    <property type="component" value="Unassembled WGS sequence"/>
</dbReference>
<dbReference type="Pfam" id="PF21983">
    <property type="entry name" value="NikA-like"/>
    <property type="match status" value="1"/>
</dbReference>
<accession>A0ABX3NUB3</accession>
<evidence type="ECO:0000256" key="1">
    <source>
        <dbReference type="SAM" id="MobiDB-lite"/>
    </source>
</evidence>
<reference evidence="2 3" key="1">
    <citation type="submission" date="2016-04" db="EMBL/GenBank/DDBJ databases">
        <authorList>
            <person name="Chen L."/>
            <person name="Zhuang W."/>
            <person name="Wang G."/>
        </authorList>
    </citation>
    <scope>NUCLEOTIDE SEQUENCE [LARGE SCALE GENOMIC DNA]</scope>
    <source>
        <strain evidence="3">GR20</strain>
    </source>
</reference>
<feature type="compositionally biased region" description="Basic and acidic residues" evidence="1">
    <location>
        <begin position="121"/>
        <end position="131"/>
    </location>
</feature>
<comment type="caution">
    <text evidence="2">The sequence shown here is derived from an EMBL/GenBank/DDBJ whole genome shotgun (WGS) entry which is preliminary data.</text>
</comment>
<dbReference type="InterPro" id="IPR053842">
    <property type="entry name" value="NikA-like"/>
</dbReference>
<organism evidence="2 3">
    <name type="scientific">Niastella koreensis</name>
    <dbReference type="NCBI Taxonomy" id="354356"/>
    <lineage>
        <taxon>Bacteria</taxon>
        <taxon>Pseudomonadati</taxon>
        <taxon>Bacteroidota</taxon>
        <taxon>Chitinophagia</taxon>
        <taxon>Chitinophagales</taxon>
        <taxon>Chitinophagaceae</taxon>
        <taxon>Niastella</taxon>
    </lineage>
</organism>
<dbReference type="EMBL" id="LWBO01000014">
    <property type="protein sequence ID" value="OQP46439.1"/>
    <property type="molecule type" value="Genomic_DNA"/>
</dbReference>